<comment type="caution">
    <text evidence="1">The sequence shown here is derived from an EMBL/GenBank/DDBJ whole genome shotgun (WGS) entry which is preliminary data.</text>
</comment>
<organism evidence="1 2">
    <name type="scientific">candidate division WOR-1 bacterium RIFCSPLOWO2_02_FULL_46_20</name>
    <dbReference type="NCBI Taxonomy" id="1802567"/>
    <lineage>
        <taxon>Bacteria</taxon>
        <taxon>Bacillati</taxon>
        <taxon>Saganbacteria</taxon>
    </lineage>
</organism>
<dbReference type="PROSITE" id="PS51257">
    <property type="entry name" value="PROKAR_LIPOPROTEIN"/>
    <property type="match status" value="1"/>
</dbReference>
<sequence length="275" mass="32023">MSKRKPFVCLFVLLLLVGCAKEPIQVRMLKSMEELERVYIPAFIFTSLQKPRESEVAVERLANEWRDFYRKYYKVKMTYGMNITDKLWREDFDNINARLASAEGYVKEKKLPAAYEKLEGVRYILLALRHRNGLDYFLDGLIEFNAALDKIIFSLKGKGRLTEMDVHVFRDLLKEAQAGLTRVEAAGADFKVFDLDDNKIVAIKERIKEEQKLLALFAAALSARKTDRISQSARDLKPNFIVLYKAFGDFQPVFDQVVKERKEMESQEKERTKND</sequence>
<reference evidence="1 2" key="1">
    <citation type="journal article" date="2016" name="Nat. Commun.">
        <title>Thousands of microbial genomes shed light on interconnected biogeochemical processes in an aquifer system.</title>
        <authorList>
            <person name="Anantharaman K."/>
            <person name="Brown C.T."/>
            <person name="Hug L.A."/>
            <person name="Sharon I."/>
            <person name="Castelle C.J."/>
            <person name="Probst A.J."/>
            <person name="Thomas B.C."/>
            <person name="Singh A."/>
            <person name="Wilkins M.J."/>
            <person name="Karaoz U."/>
            <person name="Brodie E.L."/>
            <person name="Williams K.H."/>
            <person name="Hubbard S.S."/>
            <person name="Banfield J.F."/>
        </authorList>
    </citation>
    <scope>NUCLEOTIDE SEQUENCE [LARGE SCALE GENOMIC DNA]</scope>
</reference>
<dbReference type="Proteomes" id="UP000176938">
    <property type="component" value="Unassembled WGS sequence"/>
</dbReference>
<gene>
    <name evidence="1" type="ORF">A3H38_05635</name>
</gene>
<evidence type="ECO:0000313" key="1">
    <source>
        <dbReference type="EMBL" id="OGC06651.1"/>
    </source>
</evidence>
<evidence type="ECO:0000313" key="2">
    <source>
        <dbReference type="Proteomes" id="UP000176938"/>
    </source>
</evidence>
<proteinExistence type="predicted"/>
<evidence type="ECO:0008006" key="3">
    <source>
        <dbReference type="Google" id="ProtNLM"/>
    </source>
</evidence>
<dbReference type="AlphaFoldDB" id="A0A1F4REP5"/>
<accession>A0A1F4REP5</accession>
<name>A0A1F4REP5_UNCSA</name>
<protein>
    <recommendedName>
        <fullName evidence="3">Lipoprotein</fullName>
    </recommendedName>
</protein>
<dbReference type="EMBL" id="METP01000016">
    <property type="protein sequence ID" value="OGC06651.1"/>
    <property type="molecule type" value="Genomic_DNA"/>
</dbReference>